<dbReference type="RefSeq" id="WP_245776883.1">
    <property type="nucleotide sequence ID" value="NZ_FOLQ01000027.1"/>
</dbReference>
<organism evidence="3 4">
    <name type="scientific">Spirosoma endophyticum</name>
    <dbReference type="NCBI Taxonomy" id="662367"/>
    <lineage>
        <taxon>Bacteria</taxon>
        <taxon>Pseudomonadati</taxon>
        <taxon>Bacteroidota</taxon>
        <taxon>Cytophagia</taxon>
        <taxon>Cytophagales</taxon>
        <taxon>Cytophagaceae</taxon>
        <taxon>Spirosoma</taxon>
    </lineage>
</organism>
<dbReference type="PANTHER" id="PTHR34136">
    <property type="match status" value="1"/>
</dbReference>
<evidence type="ECO:0000313" key="3">
    <source>
        <dbReference type="EMBL" id="SFF07902.1"/>
    </source>
</evidence>
<keyword evidence="1" id="KW-0328">Glycosyltransferase</keyword>
<dbReference type="Pfam" id="PF03808">
    <property type="entry name" value="Glyco_tran_WecG"/>
    <property type="match status" value="1"/>
</dbReference>
<evidence type="ECO:0000256" key="1">
    <source>
        <dbReference type="ARBA" id="ARBA00022676"/>
    </source>
</evidence>
<dbReference type="STRING" id="662367.SAMN05216167_12743"/>
<gene>
    <name evidence="3" type="ORF">SAMN05216167_12743</name>
</gene>
<proteinExistence type="predicted"/>
<dbReference type="EMBL" id="FOLQ01000027">
    <property type="protein sequence ID" value="SFF07902.1"/>
    <property type="molecule type" value="Genomic_DNA"/>
</dbReference>
<accession>A0A1I2FQZ7</accession>
<dbReference type="InterPro" id="IPR004629">
    <property type="entry name" value="WecG_TagA_CpsF"/>
</dbReference>
<dbReference type="GO" id="GO:0016758">
    <property type="term" value="F:hexosyltransferase activity"/>
    <property type="evidence" value="ECO:0007669"/>
    <property type="project" value="TreeGrafter"/>
</dbReference>
<dbReference type="CDD" id="cd06533">
    <property type="entry name" value="Glyco_transf_WecG_TagA"/>
    <property type="match status" value="1"/>
</dbReference>
<keyword evidence="2 3" id="KW-0808">Transferase</keyword>
<dbReference type="PANTHER" id="PTHR34136:SF1">
    <property type="entry name" value="UDP-N-ACETYL-D-MANNOSAMINURONIC ACID TRANSFERASE"/>
    <property type="match status" value="1"/>
</dbReference>
<sequence length="241" mass="28117">MMSTTEFLGYSLAVNPFPININKTNKIVINTINQYAFCISERDITFKEALQASDILLPDGIGVVKACMFITGKPIKKIAGAEMHTYLLEKLNEMEGKCFYLGSSQGTLDKIRIRMKKEYPLIKSEFYSPPFKKDFTEEDISIMIEKINKFKPNILFLGLTAPKQEKLSYFLKEKVQTNIICSVGAVFDFYAETMTRPSLFWINLNLEWFIRLTKEPKRMWKRYIYYGFIFAYDITKAKLRM</sequence>
<reference evidence="3 4" key="1">
    <citation type="submission" date="2016-10" db="EMBL/GenBank/DDBJ databases">
        <authorList>
            <person name="de Groot N.N."/>
        </authorList>
    </citation>
    <scope>NUCLEOTIDE SEQUENCE [LARGE SCALE GENOMIC DNA]</scope>
    <source>
        <strain evidence="3 4">DSM 26130</strain>
    </source>
</reference>
<name>A0A1I2FQZ7_9BACT</name>
<keyword evidence="4" id="KW-1185">Reference proteome</keyword>
<dbReference type="Proteomes" id="UP000198598">
    <property type="component" value="Unassembled WGS sequence"/>
</dbReference>
<dbReference type="NCBIfam" id="TIGR00696">
    <property type="entry name" value="wecG_tagA_cpsF"/>
    <property type="match status" value="1"/>
</dbReference>
<protein>
    <submittedName>
        <fullName evidence="3">N-acetylglucosaminyldiphosphoundecaprenol N-acetyl-beta-D-mannosaminyltransferase</fullName>
    </submittedName>
</protein>
<dbReference type="AlphaFoldDB" id="A0A1I2FQZ7"/>
<evidence type="ECO:0000256" key="2">
    <source>
        <dbReference type="ARBA" id="ARBA00022679"/>
    </source>
</evidence>
<evidence type="ECO:0000313" key="4">
    <source>
        <dbReference type="Proteomes" id="UP000198598"/>
    </source>
</evidence>